<dbReference type="EMBL" id="BDDD01006484">
    <property type="protein sequence ID" value="GAV90662.1"/>
    <property type="molecule type" value="Genomic_DNA"/>
</dbReference>
<organism evidence="2 3">
    <name type="scientific">Cephalotus follicularis</name>
    <name type="common">Albany pitcher plant</name>
    <dbReference type="NCBI Taxonomy" id="3775"/>
    <lineage>
        <taxon>Eukaryota</taxon>
        <taxon>Viridiplantae</taxon>
        <taxon>Streptophyta</taxon>
        <taxon>Embryophyta</taxon>
        <taxon>Tracheophyta</taxon>
        <taxon>Spermatophyta</taxon>
        <taxon>Magnoliopsida</taxon>
        <taxon>eudicotyledons</taxon>
        <taxon>Gunneridae</taxon>
        <taxon>Pentapetalae</taxon>
        <taxon>rosids</taxon>
        <taxon>fabids</taxon>
        <taxon>Oxalidales</taxon>
        <taxon>Cephalotaceae</taxon>
        <taxon>Cephalotus</taxon>
    </lineage>
</organism>
<gene>
    <name evidence="2" type="ORF">CFOL_v3_34068</name>
</gene>
<evidence type="ECO:0000256" key="1">
    <source>
        <dbReference type="SAM" id="MobiDB-lite"/>
    </source>
</evidence>
<feature type="region of interest" description="Disordered" evidence="1">
    <location>
        <begin position="1"/>
        <end position="21"/>
    </location>
</feature>
<comment type="caution">
    <text evidence="2">The sequence shown here is derived from an EMBL/GenBank/DDBJ whole genome shotgun (WGS) entry which is preliminary data.</text>
</comment>
<protein>
    <submittedName>
        <fullName evidence="2">Uncharacterized protein</fullName>
    </submittedName>
</protein>
<name>A0A1Q3DDX6_CEPFO</name>
<feature type="non-terminal residue" evidence="2">
    <location>
        <position position="1"/>
    </location>
</feature>
<evidence type="ECO:0000313" key="2">
    <source>
        <dbReference type="EMBL" id="GAV90662.1"/>
    </source>
</evidence>
<dbReference type="AlphaFoldDB" id="A0A1Q3DDX6"/>
<dbReference type="Proteomes" id="UP000187406">
    <property type="component" value="Unassembled WGS sequence"/>
</dbReference>
<evidence type="ECO:0000313" key="3">
    <source>
        <dbReference type="Proteomes" id="UP000187406"/>
    </source>
</evidence>
<keyword evidence="3" id="KW-1185">Reference proteome</keyword>
<proteinExistence type="predicted"/>
<sequence length="29" mass="3291">NLHAHDRQGPKGPEQVNFSVATEKFLQLE</sequence>
<accession>A0A1Q3DDX6</accession>
<reference evidence="3" key="1">
    <citation type="submission" date="2016-04" db="EMBL/GenBank/DDBJ databases">
        <title>Cephalotus genome sequencing.</title>
        <authorList>
            <person name="Fukushima K."/>
            <person name="Hasebe M."/>
            <person name="Fang X."/>
        </authorList>
    </citation>
    <scope>NUCLEOTIDE SEQUENCE [LARGE SCALE GENOMIC DNA]</scope>
    <source>
        <strain evidence="3">cv. St1</strain>
    </source>
</reference>